<dbReference type="OrthoDB" id="5168853at2"/>
<dbReference type="AlphaFoldDB" id="A0A0H3DFP7"/>
<evidence type="ECO:0000313" key="9">
    <source>
        <dbReference type="Proteomes" id="UP000000328"/>
    </source>
</evidence>
<comment type="cofactor">
    <cofactor evidence="1">
        <name>FAD</name>
        <dbReference type="ChEBI" id="CHEBI:57692"/>
    </cofactor>
</comment>
<keyword evidence="4" id="KW-0274">FAD</keyword>
<gene>
    <name evidence="8" type="ordered locus">AMED_7216</name>
</gene>
<proteinExistence type="inferred from homology"/>
<dbReference type="eggNOG" id="COG2072">
    <property type="taxonomic scope" value="Bacteria"/>
</dbReference>
<evidence type="ECO:0000256" key="1">
    <source>
        <dbReference type="ARBA" id="ARBA00001974"/>
    </source>
</evidence>
<dbReference type="GO" id="GO:0004499">
    <property type="term" value="F:N,N-dimethylaniline monooxygenase activity"/>
    <property type="evidence" value="ECO:0007669"/>
    <property type="project" value="InterPro"/>
</dbReference>
<evidence type="ECO:0000313" key="8">
    <source>
        <dbReference type="EMBL" id="ADJ48933.1"/>
    </source>
</evidence>
<accession>A0A0H3DFP7</accession>
<dbReference type="KEGG" id="amd:AMED_7216"/>
<sequence>MVSATWYETTGLWTVRTADGTEVRARFPVAATGILSVPHIPDIPGRAGFRGDQHHTGLWPKTPVDFAGKRVALIGTGSSGVQLVPALAGEVASLTVQQRTPDWCIPLNNNGPLSAEEQAQLKADYERIRDTLNPSPSGFPHTINMRKAAEDSAQDRPEFYEKMRKGPDFTKLTENCLDMLTDPAVNAEWCEFTVRKIRAIVADPETAGKLIPNDHYEAYNNPNVSLVSLLDDPNVLITETGIETAAGAQGFDIIIWATGYDFGTGALNRVGVRGREGLALEEHWADRPRTFSRNGDRRLPELLLPRRPHGALGDNPRYPGDQVYFGVDALVHTRDHGYDVVEVTIRPRKRGRP</sequence>
<evidence type="ECO:0000256" key="3">
    <source>
        <dbReference type="ARBA" id="ARBA00022630"/>
    </source>
</evidence>
<evidence type="ECO:0000256" key="6">
    <source>
        <dbReference type="ARBA" id="ARBA00023002"/>
    </source>
</evidence>
<dbReference type="PATRIC" id="fig|749927.5.peg.7503"/>
<dbReference type="GO" id="GO:0050660">
    <property type="term" value="F:flavin adenine dinucleotide binding"/>
    <property type="evidence" value="ECO:0007669"/>
    <property type="project" value="InterPro"/>
</dbReference>
<dbReference type="SUPFAM" id="SSF51905">
    <property type="entry name" value="FAD/NAD(P)-binding domain"/>
    <property type="match status" value="2"/>
</dbReference>
<protein>
    <submittedName>
        <fullName evidence="8">Cyclohexanone monooxygenase</fullName>
    </submittedName>
</protein>
<dbReference type="GO" id="GO:0050661">
    <property type="term" value="F:NADP binding"/>
    <property type="evidence" value="ECO:0007669"/>
    <property type="project" value="InterPro"/>
</dbReference>
<dbReference type="Pfam" id="PF00743">
    <property type="entry name" value="FMO-like"/>
    <property type="match status" value="1"/>
</dbReference>
<reference evidence="8 9" key="1">
    <citation type="journal article" date="2010" name="Cell Res.">
        <title>Complete genome sequence of the rifamycin SV-producing Amycolatopsis mediterranei U32 revealed its genetic characteristics in phylogeny and metabolism.</title>
        <authorList>
            <person name="Zhao W."/>
            <person name="Zhong Y."/>
            <person name="Yuan H."/>
            <person name="Wang J."/>
            <person name="Zheng H."/>
            <person name="Wang Y."/>
            <person name="Cen X."/>
            <person name="Xu F."/>
            <person name="Bai J."/>
            <person name="Han X."/>
            <person name="Lu G."/>
            <person name="Zhu Y."/>
            <person name="Shao Z."/>
            <person name="Yan H."/>
            <person name="Li C."/>
            <person name="Peng N."/>
            <person name="Zhang Z."/>
            <person name="Zhang Y."/>
            <person name="Lin W."/>
            <person name="Fan Y."/>
            <person name="Qin Z."/>
            <person name="Hu Y."/>
            <person name="Zhu B."/>
            <person name="Wang S."/>
            <person name="Ding X."/>
            <person name="Zhao G.P."/>
        </authorList>
    </citation>
    <scope>NUCLEOTIDE SEQUENCE [LARGE SCALE GENOMIC DNA]</scope>
    <source>
        <strain evidence="9">U-32</strain>
    </source>
</reference>
<keyword evidence="5" id="KW-0521">NADP</keyword>
<dbReference type="HOGENOM" id="CLU_784450_0_0_11"/>
<evidence type="ECO:0000256" key="7">
    <source>
        <dbReference type="ARBA" id="ARBA00023033"/>
    </source>
</evidence>
<dbReference type="EMBL" id="CP002000">
    <property type="protein sequence ID" value="ADJ48933.1"/>
    <property type="molecule type" value="Genomic_DNA"/>
</dbReference>
<dbReference type="InterPro" id="IPR020946">
    <property type="entry name" value="Flavin_mOase-like"/>
</dbReference>
<evidence type="ECO:0000256" key="5">
    <source>
        <dbReference type="ARBA" id="ARBA00022857"/>
    </source>
</evidence>
<name>A0A0H3DFP7_AMYMU</name>
<keyword evidence="3" id="KW-0285">Flavoprotein</keyword>
<dbReference type="InterPro" id="IPR036188">
    <property type="entry name" value="FAD/NAD-bd_sf"/>
</dbReference>
<organism evidence="8 9">
    <name type="scientific">Amycolatopsis mediterranei (strain U-32)</name>
    <dbReference type="NCBI Taxonomy" id="749927"/>
    <lineage>
        <taxon>Bacteria</taxon>
        <taxon>Bacillati</taxon>
        <taxon>Actinomycetota</taxon>
        <taxon>Actinomycetes</taxon>
        <taxon>Pseudonocardiales</taxon>
        <taxon>Pseudonocardiaceae</taxon>
        <taxon>Amycolatopsis</taxon>
    </lineage>
</organism>
<comment type="similarity">
    <text evidence="2">Belongs to the FAD-binding monooxygenase family.</text>
</comment>
<keyword evidence="7 8" id="KW-0503">Monooxygenase</keyword>
<dbReference type="Proteomes" id="UP000000328">
    <property type="component" value="Chromosome"/>
</dbReference>
<evidence type="ECO:0000256" key="2">
    <source>
        <dbReference type="ARBA" id="ARBA00010139"/>
    </source>
</evidence>
<dbReference type="PANTHER" id="PTHR43098">
    <property type="entry name" value="L-ORNITHINE N(5)-MONOOXYGENASE-RELATED"/>
    <property type="match status" value="1"/>
</dbReference>
<dbReference type="Gene3D" id="3.50.50.60">
    <property type="entry name" value="FAD/NAD(P)-binding domain"/>
    <property type="match status" value="2"/>
</dbReference>
<dbReference type="InterPro" id="IPR050775">
    <property type="entry name" value="FAD-binding_Monooxygenases"/>
</dbReference>
<keyword evidence="6" id="KW-0560">Oxidoreductase</keyword>
<dbReference type="PANTHER" id="PTHR43098:SF3">
    <property type="entry name" value="L-ORNITHINE N(5)-MONOOXYGENASE-RELATED"/>
    <property type="match status" value="1"/>
</dbReference>
<evidence type="ECO:0000256" key="4">
    <source>
        <dbReference type="ARBA" id="ARBA00022827"/>
    </source>
</evidence>